<keyword evidence="3" id="KW-1185">Reference proteome</keyword>
<name>A0A6H3FB13_9BACT</name>
<dbReference type="InterPro" id="IPR016187">
    <property type="entry name" value="CTDL_fold"/>
</dbReference>
<dbReference type="Proteomes" id="UP000292919">
    <property type="component" value="Unassembled WGS sequence"/>
</dbReference>
<dbReference type="RefSeq" id="WP_118230075.1">
    <property type="nucleotide sequence ID" value="NZ_JAQDZC010000022.1"/>
</dbReference>
<dbReference type="EMBL" id="SIXC01000009">
    <property type="protein sequence ID" value="TBH79339.1"/>
    <property type="molecule type" value="Genomic_DNA"/>
</dbReference>
<organism evidence="2 3">
    <name type="scientific">Desulfovibrio legallii</name>
    <dbReference type="NCBI Taxonomy" id="571438"/>
    <lineage>
        <taxon>Bacteria</taxon>
        <taxon>Pseudomonadati</taxon>
        <taxon>Thermodesulfobacteriota</taxon>
        <taxon>Desulfovibrionia</taxon>
        <taxon>Desulfovibrionales</taxon>
        <taxon>Desulfovibrionaceae</taxon>
        <taxon>Desulfovibrio</taxon>
    </lineage>
</organism>
<gene>
    <name evidence="2" type="ORF">EB812_08345</name>
</gene>
<dbReference type="PANTHER" id="PTHR23150">
    <property type="entry name" value="SULFATASE MODIFYING FACTOR 1, 2"/>
    <property type="match status" value="1"/>
</dbReference>
<evidence type="ECO:0000313" key="3">
    <source>
        <dbReference type="Proteomes" id="UP000292919"/>
    </source>
</evidence>
<protein>
    <recommendedName>
        <fullName evidence="1">Sulfatase-modifying factor enzyme-like domain-containing protein</fullName>
    </recommendedName>
</protein>
<dbReference type="Pfam" id="PF03781">
    <property type="entry name" value="FGE-sulfatase"/>
    <property type="match status" value="1"/>
</dbReference>
<dbReference type="InterPro" id="IPR005532">
    <property type="entry name" value="SUMF_dom"/>
</dbReference>
<evidence type="ECO:0000259" key="1">
    <source>
        <dbReference type="Pfam" id="PF03781"/>
    </source>
</evidence>
<evidence type="ECO:0000313" key="2">
    <source>
        <dbReference type="EMBL" id="TBH79339.1"/>
    </source>
</evidence>
<dbReference type="PANTHER" id="PTHR23150:SF19">
    <property type="entry name" value="FORMYLGLYCINE-GENERATING ENZYME"/>
    <property type="match status" value="1"/>
</dbReference>
<dbReference type="SUPFAM" id="SSF56436">
    <property type="entry name" value="C-type lectin-like"/>
    <property type="match status" value="1"/>
</dbReference>
<dbReference type="Gene3D" id="3.90.1580.10">
    <property type="entry name" value="paralog of FGE (formylglycine-generating enzyme)"/>
    <property type="match status" value="1"/>
</dbReference>
<sequence>MTPDAARSAPLAVLLAALGLLLALPRTGLTLQLTGKSDLPSLERISNPRPAPGDIALPMPGGLTMTLRPVCVPAAGYLDDVQQPFGITAQTDAPATPDAAWAERRYTASVNAPFELADIPASWGNTLSEWLQADPASAASAQNGLRAFLYFIGKYEVTRGQWRAVMEQDAPFAVQAGDDRPVTDISWFEAQDFSRRYSEWLMKNHPEFLPFFAQEKRSSYVRLPTEAEWEYAARGGHRVSPAERERTRLYPVPQGTAMGEYIIAAQYDPTLTGLAPIGSRKPNPLVLYDMLGNSAEMVQTPFHLVAAGRLMGNQGGFVIKGGSWRAFSENSLHPGRRIEASYYIDGRAQRRDDLGFRISLGTILTPRDRLAALRAEWEKRRAPHAAQATQRQDVRVIIREVYREVENPALRRRLAEAEQVAALYHEQVNANEERMMHEMLLGATFSLETIANYAARCYQLIKLMDAYESLSPHKKQAQAAEMNNMRQQVTGFVFGIQGALFYYKNMLAASGGMNLPRLLQQLEALRIQFAHEDGFSKNMGRRLTVLQKHIHAGQDDSLQRSDRQTLQDILPAWLLDRLLPYLNT</sequence>
<accession>A0A6H3FB13</accession>
<dbReference type="AlphaFoldDB" id="A0A6H3FB13"/>
<proteinExistence type="predicted"/>
<reference evidence="2 3" key="1">
    <citation type="submission" date="2018-12" db="EMBL/GenBank/DDBJ databases">
        <title>First genome draft of Desulfovibrio legallis sp. nov.</title>
        <authorList>
            <person name="Ben Dhia O."/>
            <person name="Najjari A."/>
            <person name="Ferjani R."/>
            <person name="Fhoula I."/>
            <person name="Fardeau M.-L."/>
            <person name="Boudabbous A."/>
            <person name="Ouzari H.I."/>
        </authorList>
    </citation>
    <scope>NUCLEOTIDE SEQUENCE [LARGE SCALE GENOMIC DNA]</scope>
    <source>
        <strain evidence="2 3">H1T</strain>
    </source>
</reference>
<dbReference type="InterPro" id="IPR042095">
    <property type="entry name" value="SUMF_sf"/>
</dbReference>
<dbReference type="InterPro" id="IPR051043">
    <property type="entry name" value="Sulfatase_Mod_Factor_Kinase"/>
</dbReference>
<comment type="caution">
    <text evidence="2">The sequence shown here is derived from an EMBL/GenBank/DDBJ whole genome shotgun (WGS) entry which is preliminary data.</text>
</comment>
<dbReference type="GO" id="GO:0120147">
    <property type="term" value="F:formylglycine-generating oxidase activity"/>
    <property type="evidence" value="ECO:0007669"/>
    <property type="project" value="TreeGrafter"/>
</dbReference>
<feature type="domain" description="Sulfatase-modifying factor enzyme-like" evidence="1">
    <location>
        <begin position="150"/>
        <end position="358"/>
    </location>
</feature>